<evidence type="ECO:0000313" key="3">
    <source>
        <dbReference type="EMBL" id="MBB3862329.1"/>
    </source>
</evidence>
<evidence type="ECO:0000256" key="1">
    <source>
        <dbReference type="ARBA" id="ARBA00009570"/>
    </source>
</evidence>
<keyword evidence="3" id="KW-0223">Dioxygenase</keyword>
<dbReference type="EC" id="1.14.12.1" evidence="3"/>
<dbReference type="SUPFAM" id="SSF54427">
    <property type="entry name" value="NTF2-like"/>
    <property type="match status" value="1"/>
</dbReference>
<evidence type="ECO:0000313" key="4">
    <source>
        <dbReference type="Proteomes" id="UP000562395"/>
    </source>
</evidence>
<comment type="caution">
    <text evidence="3">The sequence shown here is derived from an EMBL/GenBank/DDBJ whole genome shotgun (WGS) entry which is preliminary data.</text>
</comment>
<dbReference type="InterPro" id="IPR000391">
    <property type="entry name" value="Rng_hydr_dOase-bsu"/>
</dbReference>
<dbReference type="Proteomes" id="UP000562395">
    <property type="component" value="Unassembled WGS sequence"/>
</dbReference>
<sequence length="158" mass="17869">MTDLEIGAQVDALQAAYAYALDGRNMQAWLDCFGQEAGYVLTSRENDDAGLPVGMIMDDNHARLRDRVKFVTDIWTGTFEDYPTRHFIQRLHMDWLADGVLAVHSNFLVSYVSTTGKLELLASGFYRDEIVIAPKCTFRSKRAILDGEVAPRYLVYPI</sequence>
<protein>
    <submittedName>
        <fullName evidence="3">Anthranilate 1,2-dioxygenase small subunit</fullName>
        <ecNumber evidence="3">1.14.12.1</ecNumber>
    </submittedName>
</protein>
<dbReference type="InterPro" id="IPR032710">
    <property type="entry name" value="NTF2-like_dom_sf"/>
</dbReference>
<keyword evidence="4" id="KW-1185">Reference proteome</keyword>
<proteinExistence type="inferred from homology"/>
<gene>
    <name evidence="3" type="ORF">GGQ88_003629</name>
</gene>
<name>A0A7W6A019_9SPHN</name>
<accession>A0A7W6A019</accession>
<organism evidence="3 4">
    <name type="scientific">Novosphingobium hassiacum</name>
    <dbReference type="NCBI Taxonomy" id="173676"/>
    <lineage>
        <taxon>Bacteria</taxon>
        <taxon>Pseudomonadati</taxon>
        <taxon>Pseudomonadota</taxon>
        <taxon>Alphaproteobacteria</taxon>
        <taxon>Sphingomonadales</taxon>
        <taxon>Sphingomonadaceae</taxon>
        <taxon>Novosphingobium</taxon>
    </lineage>
</organism>
<reference evidence="3 4" key="1">
    <citation type="submission" date="2020-08" db="EMBL/GenBank/DDBJ databases">
        <title>Genomic Encyclopedia of Type Strains, Phase IV (KMG-IV): sequencing the most valuable type-strain genomes for metagenomic binning, comparative biology and taxonomic classification.</title>
        <authorList>
            <person name="Goeker M."/>
        </authorList>
    </citation>
    <scope>NUCLEOTIDE SEQUENCE [LARGE SCALE GENOMIC DNA]</scope>
    <source>
        <strain evidence="3 4">DSM 14552</strain>
    </source>
</reference>
<dbReference type="Gene3D" id="3.10.450.50">
    <property type="match status" value="1"/>
</dbReference>
<comment type="similarity">
    <text evidence="1">Belongs to the bacterial ring-hydroxylating dioxygenase beta subunit family.</text>
</comment>
<evidence type="ECO:0000256" key="2">
    <source>
        <dbReference type="ARBA" id="ARBA00023002"/>
    </source>
</evidence>
<dbReference type="Pfam" id="PF00866">
    <property type="entry name" value="Ring_hydroxyl_B"/>
    <property type="match status" value="1"/>
</dbReference>
<dbReference type="AlphaFoldDB" id="A0A7W6A019"/>
<dbReference type="RefSeq" id="WP_183614824.1">
    <property type="nucleotide sequence ID" value="NZ_JACICY010000012.1"/>
</dbReference>
<keyword evidence="2 3" id="KW-0560">Oxidoreductase</keyword>
<dbReference type="GO" id="GO:0018618">
    <property type="term" value="F:anthranilate 1,2-dioxygenase (deaminating, decarboxylating) activity"/>
    <property type="evidence" value="ECO:0007669"/>
    <property type="project" value="UniProtKB-EC"/>
</dbReference>
<dbReference type="EMBL" id="JACICY010000012">
    <property type="protein sequence ID" value="MBB3862329.1"/>
    <property type="molecule type" value="Genomic_DNA"/>
</dbReference>